<dbReference type="AlphaFoldDB" id="A0A0W0G1D7"/>
<reference evidence="1 2" key="1">
    <citation type="submission" date="2015-12" db="EMBL/GenBank/DDBJ databases">
        <title>Draft genome sequence of Moniliophthora roreri, the causal agent of frosty pod rot of cacao.</title>
        <authorList>
            <person name="Aime M.C."/>
            <person name="Diaz-Valderrama J.R."/>
            <person name="Kijpornyongpan T."/>
            <person name="Phillips-Mora W."/>
        </authorList>
    </citation>
    <scope>NUCLEOTIDE SEQUENCE [LARGE SCALE GENOMIC DNA]</scope>
    <source>
        <strain evidence="1 2">MCA 2952</strain>
    </source>
</reference>
<gene>
    <name evidence="1" type="ORF">WG66_5215</name>
</gene>
<sequence length="102" mass="11197">MVNVSHIGTGVSTCLWAQDLNLVEGEGEGGKAVNREGELTARKDGDEQSVIFLKRPYIRMSMKKNQPSLVTTLIPFGLSYSKLRPTAVPEAHGSEWNVVEQP</sequence>
<evidence type="ECO:0000313" key="1">
    <source>
        <dbReference type="EMBL" id="KTB42213.1"/>
    </source>
</evidence>
<organism evidence="1 2">
    <name type="scientific">Moniliophthora roreri</name>
    <name type="common">Frosty pod rot fungus</name>
    <name type="synonym">Monilia roreri</name>
    <dbReference type="NCBI Taxonomy" id="221103"/>
    <lineage>
        <taxon>Eukaryota</taxon>
        <taxon>Fungi</taxon>
        <taxon>Dikarya</taxon>
        <taxon>Basidiomycota</taxon>
        <taxon>Agaricomycotina</taxon>
        <taxon>Agaricomycetes</taxon>
        <taxon>Agaricomycetidae</taxon>
        <taxon>Agaricales</taxon>
        <taxon>Marasmiineae</taxon>
        <taxon>Marasmiaceae</taxon>
        <taxon>Moniliophthora</taxon>
    </lineage>
</organism>
<proteinExistence type="predicted"/>
<accession>A0A0W0G1D7</accession>
<comment type="caution">
    <text evidence="1">The sequence shown here is derived from an EMBL/GenBank/DDBJ whole genome shotgun (WGS) entry which is preliminary data.</text>
</comment>
<protein>
    <submittedName>
        <fullName evidence="1">Uncharacterized protein</fullName>
    </submittedName>
</protein>
<evidence type="ECO:0000313" key="2">
    <source>
        <dbReference type="Proteomes" id="UP000054988"/>
    </source>
</evidence>
<name>A0A0W0G1D7_MONRR</name>
<dbReference type="Proteomes" id="UP000054988">
    <property type="component" value="Unassembled WGS sequence"/>
</dbReference>
<dbReference type="EMBL" id="LATX01001367">
    <property type="protein sequence ID" value="KTB42213.1"/>
    <property type="molecule type" value="Genomic_DNA"/>
</dbReference>